<name>A0A3A8JRY0_9BACT</name>
<gene>
    <name evidence="1" type="ORF">D7V88_03440</name>
</gene>
<dbReference type="AlphaFoldDB" id="A0A3A8JRY0"/>
<keyword evidence="2" id="KW-1185">Reference proteome</keyword>
<dbReference type="RefSeq" id="WP_120539150.1">
    <property type="nucleotide sequence ID" value="NZ_RAVZ01000012.1"/>
</dbReference>
<proteinExistence type="predicted"/>
<sequence>MKQPGWSPLDAAVLRERLEEVKALLLQAAAVGVAQDAERLEKMLELEQRTREDARGRPHRRRFR</sequence>
<evidence type="ECO:0000313" key="1">
    <source>
        <dbReference type="EMBL" id="RKG93201.1"/>
    </source>
</evidence>
<evidence type="ECO:0000313" key="2">
    <source>
        <dbReference type="Proteomes" id="UP000268094"/>
    </source>
</evidence>
<organism evidence="1 2">
    <name type="scientific">Corallococcus terminator</name>
    <dbReference type="NCBI Taxonomy" id="2316733"/>
    <lineage>
        <taxon>Bacteria</taxon>
        <taxon>Pseudomonadati</taxon>
        <taxon>Myxococcota</taxon>
        <taxon>Myxococcia</taxon>
        <taxon>Myxococcales</taxon>
        <taxon>Cystobacterineae</taxon>
        <taxon>Myxococcaceae</taxon>
        <taxon>Corallococcus</taxon>
    </lineage>
</organism>
<accession>A0A3A8JRY0</accession>
<comment type="caution">
    <text evidence="1">The sequence shown here is derived from an EMBL/GenBank/DDBJ whole genome shotgun (WGS) entry which is preliminary data.</text>
</comment>
<reference evidence="2" key="1">
    <citation type="submission" date="2018-09" db="EMBL/GenBank/DDBJ databases">
        <authorList>
            <person name="Livingstone P.G."/>
            <person name="Whitworth D.E."/>
        </authorList>
    </citation>
    <scope>NUCLEOTIDE SEQUENCE [LARGE SCALE GENOMIC DNA]</scope>
    <source>
        <strain evidence="2">CA054A</strain>
    </source>
</reference>
<dbReference type="EMBL" id="RAVZ01000012">
    <property type="protein sequence ID" value="RKG93201.1"/>
    <property type="molecule type" value="Genomic_DNA"/>
</dbReference>
<protein>
    <submittedName>
        <fullName evidence="1">Uncharacterized protein</fullName>
    </submittedName>
</protein>
<dbReference type="Proteomes" id="UP000268094">
    <property type="component" value="Unassembled WGS sequence"/>
</dbReference>